<feature type="compositionally biased region" description="Basic residues" evidence="1">
    <location>
        <begin position="368"/>
        <end position="378"/>
    </location>
</feature>
<feature type="region of interest" description="Disordered" evidence="1">
    <location>
        <begin position="211"/>
        <end position="278"/>
    </location>
</feature>
<feature type="compositionally biased region" description="Pro residues" evidence="1">
    <location>
        <begin position="222"/>
        <end position="231"/>
    </location>
</feature>
<feature type="compositionally biased region" description="Basic residues" evidence="1">
    <location>
        <begin position="495"/>
        <end position="509"/>
    </location>
</feature>
<sequence>MELASATVYDDDPRCWKVSTAALASRSLDVHSQPTQAILPPPVMSMQAQEALEESILVLGEDSDLSSPGSHHSPADEIANAMASTALDSTAKNVVFKISGPAHVHDNQERITRKISFAASESDKPTWPMLARAIRLYCPTEPARRFGVTWTDEDGDEIAVSTDAELRECYTSYSASYDDKDHQTLIDYLASEKQDKPFVIRFELLQLDKPVLGGPSNDDPPEMPLEPPTGPHPGHGRSGRGGRGGPRGGRGRGPWHGHHDHSRRGPRDGPPSDLGSSVESFINSIRGIVDQAGPELQTAVQAIVSDALDLAADTVAPTVSDSESDLEGEPTRNASDLSRNIIESIGQVIQGALGQTRAGEEPPFPGMPRHHGRAHFGHGHPPPPPHRAGPPHRHGQVPPPATFGMPPFLVQMFGGPPHPPFAPHPPFGGPHHAPPHHGPPGEPEFDGPPRHSPFHGPPHSGPRGDFPGRRHGCHGPHGMPHGRGRRDHHEPPRERHGRHEHHHGSRPSHRMPVDSDFDCDEEY</sequence>
<dbReference type="InterPro" id="IPR000270">
    <property type="entry name" value="PB1_dom"/>
</dbReference>
<feature type="region of interest" description="Disordered" evidence="1">
    <location>
        <begin position="355"/>
        <end position="523"/>
    </location>
</feature>
<dbReference type="Pfam" id="PF00564">
    <property type="entry name" value="PB1"/>
    <property type="match status" value="1"/>
</dbReference>
<dbReference type="EMBL" id="BABT02000068">
    <property type="protein sequence ID" value="GAA95939.1"/>
    <property type="molecule type" value="Genomic_DNA"/>
</dbReference>
<dbReference type="InParanoid" id="G7DZC9"/>
<feature type="domain" description="PB1" evidence="2">
    <location>
        <begin position="122"/>
        <end position="176"/>
    </location>
</feature>
<dbReference type="Gene3D" id="3.10.20.90">
    <property type="entry name" value="Phosphatidylinositol 3-kinase Catalytic Subunit, Chain A, domain 1"/>
    <property type="match status" value="1"/>
</dbReference>
<dbReference type="HOGENOM" id="CLU_568676_0_0_1"/>
<dbReference type="AlphaFoldDB" id="G7DZC9"/>
<reference evidence="3 4" key="1">
    <citation type="journal article" date="2011" name="J. Gen. Appl. Microbiol.">
        <title>Draft genome sequencing of the enigmatic basidiomycete Mixia osmundae.</title>
        <authorList>
            <person name="Nishida H."/>
            <person name="Nagatsuka Y."/>
            <person name="Sugiyama J."/>
        </authorList>
    </citation>
    <scope>NUCLEOTIDE SEQUENCE [LARGE SCALE GENOMIC DNA]</scope>
    <source>
        <strain evidence="4">CBS 9802 / IAM 14324 / JCM 22182 / KY 12970</strain>
    </source>
</reference>
<comment type="caution">
    <text evidence="3">The sequence shown here is derived from an EMBL/GenBank/DDBJ whole genome shotgun (WGS) entry which is preliminary data.</text>
</comment>
<dbReference type="OrthoDB" id="661148at2759"/>
<keyword evidence="4" id="KW-1185">Reference proteome</keyword>
<feature type="compositionally biased region" description="Basic residues" evidence="1">
    <location>
        <begin position="469"/>
        <end position="486"/>
    </location>
</feature>
<feature type="region of interest" description="Disordered" evidence="1">
    <location>
        <begin position="316"/>
        <end position="337"/>
    </location>
</feature>
<dbReference type="SUPFAM" id="SSF54277">
    <property type="entry name" value="CAD &amp; PB1 domains"/>
    <property type="match status" value="1"/>
</dbReference>
<reference evidence="3 4" key="2">
    <citation type="journal article" date="2012" name="Open Biol.">
        <title>Characteristics of nucleosomes and linker DNA regions on the genome of the basidiomycete Mixia osmundae revealed by mono- and dinucleosome mapping.</title>
        <authorList>
            <person name="Nishida H."/>
            <person name="Kondo S."/>
            <person name="Matsumoto T."/>
            <person name="Suzuki Y."/>
            <person name="Yoshikawa H."/>
            <person name="Taylor T.D."/>
            <person name="Sugiyama J."/>
        </authorList>
    </citation>
    <scope>NUCLEOTIDE SEQUENCE [LARGE SCALE GENOMIC DNA]</scope>
    <source>
        <strain evidence="4">CBS 9802 / IAM 14324 / JCM 22182 / KY 12970</strain>
    </source>
</reference>
<evidence type="ECO:0000259" key="2">
    <source>
        <dbReference type="Pfam" id="PF00564"/>
    </source>
</evidence>
<gene>
    <name evidence="3" type="primary">Mo02597</name>
    <name evidence="3" type="ORF">E5Q_02597</name>
</gene>
<evidence type="ECO:0000313" key="4">
    <source>
        <dbReference type="Proteomes" id="UP000009131"/>
    </source>
</evidence>
<evidence type="ECO:0000313" key="3">
    <source>
        <dbReference type="EMBL" id="GAA95939.1"/>
    </source>
</evidence>
<accession>G7DZC9</accession>
<organism evidence="3 4">
    <name type="scientific">Mixia osmundae (strain CBS 9802 / IAM 14324 / JCM 22182 / KY 12970)</name>
    <dbReference type="NCBI Taxonomy" id="764103"/>
    <lineage>
        <taxon>Eukaryota</taxon>
        <taxon>Fungi</taxon>
        <taxon>Dikarya</taxon>
        <taxon>Basidiomycota</taxon>
        <taxon>Pucciniomycotina</taxon>
        <taxon>Mixiomycetes</taxon>
        <taxon>Mixiales</taxon>
        <taxon>Mixiaceae</taxon>
        <taxon>Mixia</taxon>
    </lineage>
</organism>
<protein>
    <recommendedName>
        <fullName evidence="2">PB1 domain-containing protein</fullName>
    </recommendedName>
</protein>
<evidence type="ECO:0000256" key="1">
    <source>
        <dbReference type="SAM" id="MobiDB-lite"/>
    </source>
</evidence>
<name>G7DZC9_MIXOS</name>
<feature type="compositionally biased region" description="Basic residues" evidence="1">
    <location>
        <begin position="249"/>
        <end position="264"/>
    </location>
</feature>
<dbReference type="Proteomes" id="UP000009131">
    <property type="component" value="Unassembled WGS sequence"/>
</dbReference>
<proteinExistence type="predicted"/>
<feature type="compositionally biased region" description="Pro residues" evidence="1">
    <location>
        <begin position="416"/>
        <end position="428"/>
    </location>
</feature>